<dbReference type="EMBL" id="QRNO01000012">
    <property type="protein sequence ID" value="RHK51794.1"/>
    <property type="molecule type" value="Genomic_DNA"/>
</dbReference>
<evidence type="ECO:0000256" key="4">
    <source>
        <dbReference type="SAM" id="Phobius"/>
    </source>
</evidence>
<organism evidence="6 7">
    <name type="scientific">Leyella stercorea</name>
    <dbReference type="NCBI Taxonomy" id="363265"/>
    <lineage>
        <taxon>Bacteria</taxon>
        <taxon>Pseudomonadati</taxon>
        <taxon>Bacteroidota</taxon>
        <taxon>Bacteroidia</taxon>
        <taxon>Bacteroidales</taxon>
        <taxon>Prevotellaceae</taxon>
        <taxon>Leyella</taxon>
    </lineage>
</organism>
<dbReference type="InterPro" id="IPR018062">
    <property type="entry name" value="HTH_AraC-typ_CS"/>
</dbReference>
<reference evidence="6 7" key="1">
    <citation type="submission" date="2018-08" db="EMBL/GenBank/DDBJ databases">
        <title>A genome reference for cultivated species of the human gut microbiota.</title>
        <authorList>
            <person name="Zou Y."/>
            <person name="Xue W."/>
            <person name="Luo G."/>
        </authorList>
    </citation>
    <scope>NUCLEOTIDE SEQUENCE [LARGE SCALE GENOMIC DNA]</scope>
    <source>
        <strain evidence="6 7">AF42-9</strain>
    </source>
</reference>
<sequence>MTGCNLLYFLYGASIMFHLMMALLFSYKRRTSLNIYVSTLMLVTVALYVKNLALIGDGYYDSALESLFSSSIDLFTMPLYAIVLIEACRPGWLNWWRASLLYLPFLVLMTVSLAYPEPLVFDVIHIFSFVYGVVFLSWSLCEVPRFERTLMEEFSYEKYINFNWLRGIIVSFFCILLLWIYDSVNPSCENDAIYLIGSLVVWAVACFFFYRQARVIGIVKAYESADSQSVVAPLEADDEALASVATSLETDIDTDTDLSGTPTDEQSVQQEAAFAERMHLLFERDHVYLNPRLRLTELAALLGTNRTYLSQYINQCCDTTFYDFVNDYRIHHAKLLLHSTDDTLDTIATKSGFNSLSTFRRAFQQREGKSPIEFRASNGKNSMSNG</sequence>
<protein>
    <submittedName>
        <fullName evidence="6">AraC family transcriptional regulator</fullName>
    </submittedName>
</protein>
<feature type="transmembrane region" description="Helical" evidence="4">
    <location>
        <begin position="67"/>
        <end position="88"/>
    </location>
</feature>
<accession>A0A415GPH4</accession>
<evidence type="ECO:0000259" key="5">
    <source>
        <dbReference type="PROSITE" id="PS01124"/>
    </source>
</evidence>
<evidence type="ECO:0000313" key="7">
    <source>
        <dbReference type="Proteomes" id="UP000286598"/>
    </source>
</evidence>
<feature type="transmembrane region" description="Helical" evidence="4">
    <location>
        <begin position="162"/>
        <end position="181"/>
    </location>
</feature>
<feature type="transmembrane region" description="Helical" evidence="4">
    <location>
        <begin position="193"/>
        <end position="210"/>
    </location>
</feature>
<keyword evidence="2" id="KW-0238">DNA-binding</keyword>
<keyword evidence="4" id="KW-1133">Transmembrane helix</keyword>
<dbReference type="Proteomes" id="UP000286598">
    <property type="component" value="Unassembled WGS sequence"/>
</dbReference>
<dbReference type="AlphaFoldDB" id="A0A415GPH4"/>
<feature type="transmembrane region" description="Helical" evidence="4">
    <location>
        <begin position="33"/>
        <end position="55"/>
    </location>
</feature>
<evidence type="ECO:0000256" key="1">
    <source>
        <dbReference type="ARBA" id="ARBA00023015"/>
    </source>
</evidence>
<dbReference type="Gene3D" id="1.10.10.60">
    <property type="entry name" value="Homeodomain-like"/>
    <property type="match status" value="2"/>
</dbReference>
<dbReference type="SUPFAM" id="SSF46689">
    <property type="entry name" value="Homeodomain-like"/>
    <property type="match status" value="1"/>
</dbReference>
<keyword evidence="3" id="KW-0804">Transcription</keyword>
<keyword evidence="1" id="KW-0805">Transcription regulation</keyword>
<dbReference type="OrthoDB" id="9779074at2"/>
<comment type="caution">
    <text evidence="6">The sequence shown here is derived from an EMBL/GenBank/DDBJ whole genome shotgun (WGS) entry which is preliminary data.</text>
</comment>
<feature type="transmembrane region" description="Helical" evidence="4">
    <location>
        <begin position="6"/>
        <end position="26"/>
    </location>
</feature>
<dbReference type="PROSITE" id="PS01124">
    <property type="entry name" value="HTH_ARAC_FAMILY_2"/>
    <property type="match status" value="1"/>
</dbReference>
<keyword evidence="4" id="KW-0812">Transmembrane</keyword>
<gene>
    <name evidence="6" type="ORF">DW060_03795</name>
</gene>
<dbReference type="InterPro" id="IPR018060">
    <property type="entry name" value="HTH_AraC"/>
</dbReference>
<evidence type="ECO:0000256" key="2">
    <source>
        <dbReference type="ARBA" id="ARBA00023125"/>
    </source>
</evidence>
<dbReference type="SMART" id="SM00342">
    <property type="entry name" value="HTH_ARAC"/>
    <property type="match status" value="1"/>
</dbReference>
<dbReference type="GO" id="GO:0003700">
    <property type="term" value="F:DNA-binding transcription factor activity"/>
    <property type="evidence" value="ECO:0007669"/>
    <property type="project" value="InterPro"/>
</dbReference>
<proteinExistence type="predicted"/>
<keyword evidence="7" id="KW-1185">Reference proteome</keyword>
<dbReference type="PANTHER" id="PTHR43280">
    <property type="entry name" value="ARAC-FAMILY TRANSCRIPTIONAL REGULATOR"/>
    <property type="match status" value="1"/>
</dbReference>
<feature type="transmembrane region" description="Helical" evidence="4">
    <location>
        <begin position="100"/>
        <end position="117"/>
    </location>
</feature>
<dbReference type="InterPro" id="IPR009057">
    <property type="entry name" value="Homeodomain-like_sf"/>
</dbReference>
<dbReference type="Pfam" id="PF12833">
    <property type="entry name" value="HTH_18"/>
    <property type="match status" value="1"/>
</dbReference>
<dbReference type="GO" id="GO:0043565">
    <property type="term" value="F:sequence-specific DNA binding"/>
    <property type="evidence" value="ECO:0007669"/>
    <property type="project" value="InterPro"/>
</dbReference>
<evidence type="ECO:0000256" key="3">
    <source>
        <dbReference type="ARBA" id="ARBA00023163"/>
    </source>
</evidence>
<dbReference type="PROSITE" id="PS00041">
    <property type="entry name" value="HTH_ARAC_FAMILY_1"/>
    <property type="match status" value="1"/>
</dbReference>
<feature type="domain" description="HTH araC/xylS-type" evidence="5">
    <location>
        <begin position="276"/>
        <end position="377"/>
    </location>
</feature>
<dbReference type="PANTHER" id="PTHR43280:SF2">
    <property type="entry name" value="HTH-TYPE TRANSCRIPTIONAL REGULATOR EXSA"/>
    <property type="match status" value="1"/>
</dbReference>
<keyword evidence="4" id="KW-0472">Membrane</keyword>
<feature type="transmembrane region" description="Helical" evidence="4">
    <location>
        <begin position="123"/>
        <end position="141"/>
    </location>
</feature>
<evidence type="ECO:0000313" key="6">
    <source>
        <dbReference type="EMBL" id="RHK51794.1"/>
    </source>
</evidence>
<name>A0A415GPH4_9BACT</name>